<dbReference type="STRING" id="1330534.L323_18455"/>
<dbReference type="AlphaFoldDB" id="U4QXU8"/>
<reference evidence="1 2" key="1">
    <citation type="journal article" date="2013" name="Genome Announc.">
        <title>Draft Genome Sequence of the Cellulolytic Bacterium Clostridium papyrosolvens C7 (ATCC 700395).</title>
        <authorList>
            <person name="Zepeda V."/>
            <person name="Dassa B."/>
            <person name="Borovok I."/>
            <person name="Lamed R."/>
            <person name="Bayer E.A."/>
            <person name="Cate J.H."/>
        </authorList>
    </citation>
    <scope>NUCLEOTIDE SEQUENCE [LARGE SCALE GENOMIC DNA]</scope>
    <source>
        <strain evidence="1 2">C7</strain>
    </source>
</reference>
<dbReference type="EMBL" id="ATAY01000094">
    <property type="protein sequence ID" value="EPR07982.1"/>
    <property type="molecule type" value="Genomic_DNA"/>
</dbReference>
<evidence type="ECO:0000313" key="1">
    <source>
        <dbReference type="EMBL" id="EPR07982.1"/>
    </source>
</evidence>
<dbReference type="Proteomes" id="UP000016860">
    <property type="component" value="Unassembled WGS sequence"/>
</dbReference>
<gene>
    <name evidence="1" type="ORF">L323_18455</name>
</gene>
<dbReference type="OrthoDB" id="4425335at2"/>
<sequence>MSISQQIIKALALLNIPITLVENPVRTASEYIVLIPIADTFSAFANDRPLAEINEMELAVYIKGNYLDLIDKILKQLITAEFTITDRRYVEYEAATKFHHYAIDVAVENLFTEDI</sequence>
<evidence type="ECO:0008006" key="3">
    <source>
        <dbReference type="Google" id="ProtNLM"/>
    </source>
</evidence>
<dbReference type="PATRIC" id="fig|1330534.3.peg.3662"/>
<dbReference type="RefSeq" id="WP_020817063.1">
    <property type="nucleotide sequence ID" value="NZ_ATAY01000094.1"/>
</dbReference>
<comment type="caution">
    <text evidence="1">The sequence shown here is derived from an EMBL/GenBank/DDBJ whole genome shotgun (WGS) entry which is preliminary data.</text>
</comment>
<organism evidence="1 2">
    <name type="scientific">Ruminiclostridium papyrosolvens C7</name>
    <dbReference type="NCBI Taxonomy" id="1330534"/>
    <lineage>
        <taxon>Bacteria</taxon>
        <taxon>Bacillati</taxon>
        <taxon>Bacillota</taxon>
        <taxon>Clostridia</taxon>
        <taxon>Eubacteriales</taxon>
        <taxon>Oscillospiraceae</taxon>
        <taxon>Ruminiclostridium</taxon>
    </lineage>
</organism>
<protein>
    <recommendedName>
        <fullName evidence="3">Phage protein</fullName>
    </recommendedName>
</protein>
<name>U4QXU8_9FIRM</name>
<accession>U4QXU8</accession>
<evidence type="ECO:0000313" key="2">
    <source>
        <dbReference type="Proteomes" id="UP000016860"/>
    </source>
</evidence>
<proteinExistence type="predicted"/>